<protein>
    <submittedName>
        <fullName evidence="8">G-protein coupled receptors family 1 profile domain-containing protein</fullName>
    </submittedName>
</protein>
<name>A0A914LDZ7_MELIC</name>
<dbReference type="GO" id="GO:0016020">
    <property type="term" value="C:membrane"/>
    <property type="evidence" value="ECO:0007669"/>
    <property type="project" value="UniProtKB-SubCell"/>
</dbReference>
<evidence type="ECO:0000256" key="2">
    <source>
        <dbReference type="ARBA" id="ARBA00022692"/>
    </source>
</evidence>
<dbReference type="PROSITE" id="PS50262">
    <property type="entry name" value="G_PROTEIN_RECEP_F1_2"/>
    <property type="match status" value="1"/>
</dbReference>
<dbReference type="WBParaSite" id="Minc3s00450g12519">
    <property type="protein sequence ID" value="Minc3s00450g12519"/>
    <property type="gene ID" value="Minc3s00450g12519"/>
</dbReference>
<feature type="domain" description="G-protein coupled receptors family 1 profile" evidence="6">
    <location>
        <begin position="25"/>
        <end position="202"/>
    </location>
</feature>
<comment type="subcellular location">
    <subcellularLocation>
        <location evidence="1">Membrane</location>
    </subcellularLocation>
</comment>
<dbReference type="SMART" id="SM01381">
    <property type="entry name" value="7TM_GPCR_Srsx"/>
    <property type="match status" value="1"/>
</dbReference>
<keyword evidence="3 5" id="KW-1133">Transmembrane helix</keyword>
<evidence type="ECO:0000259" key="6">
    <source>
        <dbReference type="PROSITE" id="PS50262"/>
    </source>
</evidence>
<keyword evidence="4 5" id="KW-0472">Membrane</keyword>
<organism evidence="7 8">
    <name type="scientific">Meloidogyne incognita</name>
    <name type="common">Southern root-knot nematode worm</name>
    <name type="synonym">Oxyuris incognita</name>
    <dbReference type="NCBI Taxonomy" id="6306"/>
    <lineage>
        <taxon>Eukaryota</taxon>
        <taxon>Metazoa</taxon>
        <taxon>Ecdysozoa</taxon>
        <taxon>Nematoda</taxon>
        <taxon>Chromadorea</taxon>
        <taxon>Rhabditida</taxon>
        <taxon>Tylenchina</taxon>
        <taxon>Tylenchomorpha</taxon>
        <taxon>Tylenchoidea</taxon>
        <taxon>Meloidogynidae</taxon>
        <taxon>Meloidogyninae</taxon>
        <taxon>Meloidogyne</taxon>
        <taxon>Meloidogyne incognita group</taxon>
    </lineage>
</organism>
<evidence type="ECO:0000256" key="5">
    <source>
        <dbReference type="SAM" id="Phobius"/>
    </source>
</evidence>
<feature type="transmembrane region" description="Helical" evidence="5">
    <location>
        <begin position="12"/>
        <end position="34"/>
    </location>
</feature>
<reference evidence="8" key="1">
    <citation type="submission" date="2022-11" db="UniProtKB">
        <authorList>
            <consortium name="WormBaseParasite"/>
        </authorList>
    </citation>
    <scope>IDENTIFICATION</scope>
</reference>
<dbReference type="PANTHER" id="PTHR23360">
    <property type="entry name" value="G-PROTEIN COUPLED RECEPTORS FAMILY 1 PROFILE DOMAIN-CONTAINING PROTEIN-RELATED"/>
    <property type="match status" value="1"/>
</dbReference>
<dbReference type="Pfam" id="PF10320">
    <property type="entry name" value="7TM_GPCR_Srsx"/>
    <property type="match status" value="1"/>
</dbReference>
<evidence type="ECO:0000256" key="3">
    <source>
        <dbReference type="ARBA" id="ARBA00022989"/>
    </source>
</evidence>
<dbReference type="InterPro" id="IPR047130">
    <property type="entry name" value="7TM_GPCR_Srsx_nematod"/>
</dbReference>
<dbReference type="GO" id="GO:0004930">
    <property type="term" value="F:G protein-coupled receptor activity"/>
    <property type="evidence" value="ECO:0007669"/>
    <property type="project" value="InterPro"/>
</dbReference>
<keyword evidence="7" id="KW-1185">Reference proteome</keyword>
<dbReference type="AlphaFoldDB" id="A0A914LDZ7"/>
<dbReference type="Gene3D" id="1.20.1070.10">
    <property type="entry name" value="Rhodopsin 7-helix transmembrane proteins"/>
    <property type="match status" value="1"/>
</dbReference>
<dbReference type="CDD" id="cd00637">
    <property type="entry name" value="7tm_classA_rhodopsin-like"/>
    <property type="match status" value="1"/>
</dbReference>
<evidence type="ECO:0000256" key="1">
    <source>
        <dbReference type="ARBA" id="ARBA00004370"/>
    </source>
</evidence>
<feature type="transmembrane region" description="Helical" evidence="5">
    <location>
        <begin position="126"/>
        <end position="149"/>
    </location>
</feature>
<sequence>MDENYYHDLLIILIQQSISIVGIIFNLTVVWVTFKHKNLQTSYGLLLSINCLCDAILESGTFLPTILVIMHTKISITYCSFATSWQNIVAGINSVFNMLFISVDRIVALLFPVFYRFVLKKGAVKYVMALNTFSLSYSFIFMIFGFNYAVENSDIKVYCNTPEQIGGDILSFGYNVSISVTLVTIFNYIIIGIIIKCMFNLI</sequence>
<evidence type="ECO:0000256" key="4">
    <source>
        <dbReference type="ARBA" id="ARBA00023136"/>
    </source>
</evidence>
<proteinExistence type="predicted"/>
<evidence type="ECO:0000313" key="8">
    <source>
        <dbReference type="WBParaSite" id="Minc3s00450g12519"/>
    </source>
</evidence>
<dbReference type="InterPro" id="IPR019424">
    <property type="entry name" value="7TM_GPCR_Srsx"/>
</dbReference>
<keyword evidence="2 5" id="KW-0812">Transmembrane</keyword>
<feature type="transmembrane region" description="Helical" evidence="5">
    <location>
        <begin position="90"/>
        <end position="114"/>
    </location>
</feature>
<dbReference type="InterPro" id="IPR017452">
    <property type="entry name" value="GPCR_Rhodpsn_7TM"/>
</dbReference>
<dbReference type="Proteomes" id="UP000887563">
    <property type="component" value="Unplaced"/>
</dbReference>
<feature type="transmembrane region" description="Helical" evidence="5">
    <location>
        <begin position="46"/>
        <end position="70"/>
    </location>
</feature>
<dbReference type="InterPro" id="IPR000276">
    <property type="entry name" value="GPCR_Rhodpsn"/>
</dbReference>
<evidence type="ECO:0000313" key="7">
    <source>
        <dbReference type="Proteomes" id="UP000887563"/>
    </source>
</evidence>
<feature type="transmembrane region" description="Helical" evidence="5">
    <location>
        <begin position="169"/>
        <end position="195"/>
    </location>
</feature>
<dbReference type="SUPFAM" id="SSF81321">
    <property type="entry name" value="Family A G protein-coupled receptor-like"/>
    <property type="match status" value="1"/>
</dbReference>
<accession>A0A914LDZ7</accession>